<comment type="caution">
    <text evidence="2">The sequence shown here is derived from an EMBL/GenBank/DDBJ whole genome shotgun (WGS) entry which is preliminary data.</text>
</comment>
<feature type="region of interest" description="Disordered" evidence="1">
    <location>
        <begin position="81"/>
        <end position="102"/>
    </location>
</feature>
<keyword evidence="3" id="KW-1185">Reference proteome</keyword>
<sequence>MSGFKVEHTRLSRAATDFDDYAERAGTISQELTTKLAELGECWGSDAVGRAFARTHVNKADSTKRRLGRLPEDLTGVRGKLADTAEEYRGSEQDNTDGLRKA</sequence>
<reference evidence="2 3" key="1">
    <citation type="submission" date="2021-03" db="EMBL/GenBank/DDBJ databases">
        <title>Sequencing the genomes of 1000 actinobacteria strains.</title>
        <authorList>
            <person name="Klenk H.-P."/>
        </authorList>
    </citation>
    <scope>NUCLEOTIDE SEQUENCE [LARGE SCALE GENOMIC DNA]</scope>
    <source>
        <strain evidence="2 3">DSM 44580</strain>
    </source>
</reference>
<evidence type="ECO:0000313" key="2">
    <source>
        <dbReference type="EMBL" id="MBP2474631.1"/>
    </source>
</evidence>
<dbReference type="EMBL" id="JAGIOO010000001">
    <property type="protein sequence ID" value="MBP2474631.1"/>
    <property type="molecule type" value="Genomic_DNA"/>
</dbReference>
<proteinExistence type="predicted"/>
<evidence type="ECO:0000256" key="1">
    <source>
        <dbReference type="SAM" id="MobiDB-lite"/>
    </source>
</evidence>
<dbReference type="InterPro" id="IPR036689">
    <property type="entry name" value="ESAT-6-like_sf"/>
</dbReference>
<organism evidence="2 3">
    <name type="scientific">Crossiella equi</name>
    <dbReference type="NCBI Taxonomy" id="130796"/>
    <lineage>
        <taxon>Bacteria</taxon>
        <taxon>Bacillati</taxon>
        <taxon>Actinomycetota</taxon>
        <taxon>Actinomycetes</taxon>
        <taxon>Pseudonocardiales</taxon>
        <taxon>Pseudonocardiaceae</taxon>
        <taxon>Crossiella</taxon>
    </lineage>
</organism>
<dbReference type="Gene3D" id="1.10.287.1060">
    <property type="entry name" value="ESAT-6-like"/>
    <property type="match status" value="1"/>
</dbReference>
<dbReference type="SUPFAM" id="SSF140453">
    <property type="entry name" value="EsxAB dimer-like"/>
    <property type="match status" value="1"/>
</dbReference>
<evidence type="ECO:0000313" key="3">
    <source>
        <dbReference type="Proteomes" id="UP001519363"/>
    </source>
</evidence>
<protein>
    <submittedName>
        <fullName evidence="2">Uncharacterized protein YukE</fullName>
    </submittedName>
</protein>
<dbReference type="RefSeq" id="WP_086782943.1">
    <property type="nucleotide sequence ID" value="NZ_JAGIOO010000001.1"/>
</dbReference>
<gene>
    <name evidence="2" type="ORF">JOF53_003503</name>
</gene>
<accession>A0ABS5ADJ0</accession>
<dbReference type="Proteomes" id="UP001519363">
    <property type="component" value="Unassembled WGS sequence"/>
</dbReference>
<name>A0ABS5ADJ0_9PSEU</name>